<comment type="similarity">
    <text evidence="2">Belongs to the amino acid/polyamine transporter 2 family.</text>
</comment>
<dbReference type="PANTHER" id="PTHR22950">
    <property type="entry name" value="AMINO ACID TRANSPORTER"/>
    <property type="match status" value="1"/>
</dbReference>
<sequence>MPSQSLETTPLLQNQNATTVHARSNKKHSQPNAHADESAFDLRAREDLEVLALGLGETHGGKSTFLQALFNVIGDLVGTGLLASPLAIAYCGWVLGPILLILLAFITHRTLLVMVQFTLDDPTVYTYPDIVGKAFDKRFNVRPWLTGLFVFEIFAWTIALVILYSDTLSALLPFFSSTEWKIVSFFIIAPLSFMPLHFLSYTSFLGITTSFILIAIVLLNGFMATSSPGSILHPEPTDIWPAWGLAKVGVAGGLMMSAYGGHAACPVIVSDMKDTTKWRKLVDLSYAVALSVCLGIGSAGYLMFGRDVSDEISLDISKIPGFSSLISTMALYSVPIGMKMLNDMVEIAFNIMPKPNPALSAQQTPSSTRPPSPTLQKSYASVAAGSTGDDDETVINAEAEAQEEDIVTQVKAWRRAEIRKAWIRGISKISLVISIVIISITFPSFELLLAFMGSAPAFLVSVIIPLAAKKVYLYDHVPAEPTSMTTSVSSLVSSAPGELSEESRIRLEEARKRVNWSVEGWFDWSLIVFGVFGAALGAWGTFV</sequence>
<evidence type="ECO:0000256" key="8">
    <source>
        <dbReference type="SAM" id="MobiDB-lite"/>
    </source>
</evidence>
<evidence type="ECO:0000256" key="1">
    <source>
        <dbReference type="ARBA" id="ARBA00004141"/>
    </source>
</evidence>
<dbReference type="Pfam" id="PF01490">
    <property type="entry name" value="Aa_trans"/>
    <property type="match status" value="1"/>
</dbReference>
<evidence type="ECO:0000256" key="6">
    <source>
        <dbReference type="ARBA" id="ARBA00022989"/>
    </source>
</evidence>
<evidence type="ECO:0000313" key="11">
    <source>
        <dbReference type="EMBL" id="CED82422.1"/>
    </source>
</evidence>
<dbReference type="EMBL" id="LN483124">
    <property type="protein sequence ID" value="CED82422.1"/>
    <property type="molecule type" value="Genomic_DNA"/>
</dbReference>
<organism evidence="11">
    <name type="scientific">Phaffia rhodozyma</name>
    <name type="common">Yeast</name>
    <name type="synonym">Xanthophyllomyces dendrorhous</name>
    <dbReference type="NCBI Taxonomy" id="264483"/>
    <lineage>
        <taxon>Eukaryota</taxon>
        <taxon>Fungi</taxon>
        <taxon>Dikarya</taxon>
        <taxon>Basidiomycota</taxon>
        <taxon>Agaricomycotina</taxon>
        <taxon>Tremellomycetes</taxon>
        <taxon>Cystofilobasidiales</taxon>
        <taxon>Mrakiaceae</taxon>
        <taxon>Phaffia</taxon>
    </lineage>
</organism>
<feature type="transmembrane region" description="Helical" evidence="9">
    <location>
        <begin position="448"/>
        <end position="468"/>
    </location>
</feature>
<dbReference type="PANTHER" id="PTHR22950:SF692">
    <property type="entry name" value="TRANSMEMBRANE AMINO ACID TRANSPORTER FAMILY PROTEIN"/>
    <property type="match status" value="1"/>
</dbReference>
<feature type="transmembrane region" description="Helical" evidence="9">
    <location>
        <begin position="421"/>
        <end position="442"/>
    </location>
</feature>
<accession>A0A0F7SK00</accession>
<keyword evidence="3" id="KW-0813">Transport</keyword>
<name>A0A0F7SK00_PHARH</name>
<dbReference type="AlphaFoldDB" id="A0A0F7SK00"/>
<dbReference type="GO" id="GO:0005774">
    <property type="term" value="C:vacuolar membrane"/>
    <property type="evidence" value="ECO:0007669"/>
    <property type="project" value="TreeGrafter"/>
</dbReference>
<evidence type="ECO:0000256" key="4">
    <source>
        <dbReference type="ARBA" id="ARBA00022692"/>
    </source>
</evidence>
<keyword evidence="4 9" id="KW-0812">Transmembrane</keyword>
<evidence type="ECO:0000256" key="3">
    <source>
        <dbReference type="ARBA" id="ARBA00022448"/>
    </source>
</evidence>
<feature type="transmembrane region" description="Helical" evidence="9">
    <location>
        <begin position="144"/>
        <end position="164"/>
    </location>
</feature>
<evidence type="ECO:0000256" key="9">
    <source>
        <dbReference type="SAM" id="Phobius"/>
    </source>
</evidence>
<feature type="compositionally biased region" description="Polar residues" evidence="8">
    <location>
        <begin position="1"/>
        <end position="22"/>
    </location>
</feature>
<comment type="subcellular location">
    <subcellularLocation>
        <location evidence="1">Membrane</location>
        <topology evidence="1">Multi-pass membrane protein</topology>
    </subcellularLocation>
</comment>
<evidence type="ECO:0000256" key="5">
    <source>
        <dbReference type="ARBA" id="ARBA00022970"/>
    </source>
</evidence>
<evidence type="ECO:0000256" key="7">
    <source>
        <dbReference type="ARBA" id="ARBA00023136"/>
    </source>
</evidence>
<feature type="transmembrane region" description="Helical" evidence="9">
    <location>
        <begin position="170"/>
        <end position="191"/>
    </location>
</feature>
<evidence type="ECO:0000256" key="2">
    <source>
        <dbReference type="ARBA" id="ARBA00008066"/>
    </source>
</evidence>
<keyword evidence="6 9" id="KW-1133">Transmembrane helix</keyword>
<keyword evidence="5" id="KW-0029">Amino-acid transport</keyword>
<protein>
    <submittedName>
        <fullName evidence="11">Amino acid transporters</fullName>
    </submittedName>
</protein>
<reference evidence="11" key="1">
    <citation type="submission" date="2014-08" db="EMBL/GenBank/DDBJ databases">
        <authorList>
            <person name="Sharma Rahul"/>
            <person name="Thines Marco"/>
        </authorList>
    </citation>
    <scope>NUCLEOTIDE SEQUENCE</scope>
</reference>
<keyword evidence="7 9" id="KW-0472">Membrane</keyword>
<feature type="transmembrane region" description="Helical" evidence="9">
    <location>
        <begin position="87"/>
        <end position="106"/>
    </location>
</feature>
<dbReference type="InterPro" id="IPR013057">
    <property type="entry name" value="AA_transpt_TM"/>
</dbReference>
<dbReference type="GO" id="GO:0015179">
    <property type="term" value="F:L-amino acid transmembrane transporter activity"/>
    <property type="evidence" value="ECO:0007669"/>
    <property type="project" value="TreeGrafter"/>
</dbReference>
<feature type="region of interest" description="Disordered" evidence="8">
    <location>
        <begin position="1"/>
        <end position="34"/>
    </location>
</feature>
<feature type="transmembrane region" description="Helical" evidence="9">
    <location>
        <begin position="316"/>
        <end position="334"/>
    </location>
</feature>
<proteinExistence type="inferred from homology"/>
<feature type="domain" description="Amino acid transporter transmembrane" evidence="10">
    <location>
        <begin position="62"/>
        <end position="466"/>
    </location>
</feature>
<feature type="transmembrane region" description="Helical" evidence="9">
    <location>
        <begin position="198"/>
        <end position="222"/>
    </location>
</feature>
<evidence type="ECO:0000259" key="10">
    <source>
        <dbReference type="Pfam" id="PF01490"/>
    </source>
</evidence>
<feature type="transmembrane region" description="Helical" evidence="9">
    <location>
        <begin position="242"/>
        <end position="269"/>
    </location>
</feature>
<feature type="transmembrane region" description="Helical" evidence="9">
    <location>
        <begin position="521"/>
        <end position="542"/>
    </location>
</feature>
<feature type="transmembrane region" description="Helical" evidence="9">
    <location>
        <begin position="281"/>
        <end position="304"/>
    </location>
</feature>